<dbReference type="SUPFAM" id="SSF56219">
    <property type="entry name" value="DNase I-like"/>
    <property type="match status" value="1"/>
</dbReference>
<name>A0A8S3UQE3_MYTED</name>
<dbReference type="Gene3D" id="3.60.10.10">
    <property type="entry name" value="Endonuclease/exonuclease/phosphatase"/>
    <property type="match status" value="1"/>
</dbReference>
<dbReference type="AlphaFoldDB" id="A0A8S3UQE3"/>
<evidence type="ECO:0000313" key="1">
    <source>
        <dbReference type="EMBL" id="CAG2244585.1"/>
    </source>
</evidence>
<comment type="caution">
    <text evidence="1">The sequence shown here is derived from an EMBL/GenBank/DDBJ whole genome shotgun (WGS) entry which is preliminary data.</text>
</comment>
<dbReference type="PANTHER" id="PTHR47510">
    <property type="entry name" value="REVERSE TRANSCRIPTASE DOMAIN-CONTAINING PROTEIN"/>
    <property type="match status" value="1"/>
</dbReference>
<keyword evidence="2" id="KW-1185">Reference proteome</keyword>
<evidence type="ECO:0000313" key="2">
    <source>
        <dbReference type="Proteomes" id="UP000683360"/>
    </source>
</evidence>
<evidence type="ECO:0008006" key="3">
    <source>
        <dbReference type="Google" id="ProtNLM"/>
    </source>
</evidence>
<reference evidence="1" key="1">
    <citation type="submission" date="2021-03" db="EMBL/GenBank/DDBJ databases">
        <authorList>
            <person name="Bekaert M."/>
        </authorList>
    </citation>
    <scope>NUCLEOTIDE SEQUENCE</scope>
</reference>
<dbReference type="InterPro" id="IPR036691">
    <property type="entry name" value="Endo/exonu/phosph_ase_sf"/>
</dbReference>
<dbReference type="Proteomes" id="UP000683360">
    <property type="component" value="Unassembled WGS sequence"/>
</dbReference>
<dbReference type="PANTHER" id="PTHR47510:SF3">
    <property type="entry name" value="ENDO_EXONUCLEASE_PHOSPHATASE DOMAIN-CONTAINING PROTEIN"/>
    <property type="match status" value="1"/>
</dbReference>
<sequence>MGDFNARTGDLFDYIELDHISHIDNNYLPTNYSVDDPLTIRQNMDTIVNEQGKNIIDLCIESKMRILNGRAMGDSLGNFTYFCPNGRSNIDYVIVSEDIVNSFPFLHVLPPNELSDHCIVWFSLKTLNNLNNNSKQDYNFTFPIPGKFCVENGKNEYISLLENDEEKDIQSFLLQVNDPEKDINTLTEHLTNIMIKAAKKSFNFKLFKKKKKKKKHNWYNGNCFIMKKELRNLGKKMQQYPNNAHIRSNFHRLRKEYNKSLKLARQKFVNDLVTKLDTLHENNPKLFWETIDKLKNKTVKTNPISISDWHKYMNDLYAADKDENPNFIPTAQDFSDTGPLDFPFTCGEVRKGIHKLKNNKQPGIDMIPNEFIKYGFCHRVYFQIAGISHVPHLYIRMVISIVVIITDA</sequence>
<proteinExistence type="predicted"/>
<protein>
    <recommendedName>
        <fullName evidence="3">Endonuclease/exonuclease/phosphatase domain-containing protein</fullName>
    </recommendedName>
</protein>
<dbReference type="OrthoDB" id="6148800at2759"/>
<gene>
    <name evidence="1" type="ORF">MEDL_56626</name>
</gene>
<dbReference type="EMBL" id="CAJPWZ010002740">
    <property type="protein sequence ID" value="CAG2244585.1"/>
    <property type="molecule type" value="Genomic_DNA"/>
</dbReference>
<accession>A0A8S3UQE3</accession>
<organism evidence="1 2">
    <name type="scientific">Mytilus edulis</name>
    <name type="common">Blue mussel</name>
    <dbReference type="NCBI Taxonomy" id="6550"/>
    <lineage>
        <taxon>Eukaryota</taxon>
        <taxon>Metazoa</taxon>
        <taxon>Spiralia</taxon>
        <taxon>Lophotrochozoa</taxon>
        <taxon>Mollusca</taxon>
        <taxon>Bivalvia</taxon>
        <taxon>Autobranchia</taxon>
        <taxon>Pteriomorphia</taxon>
        <taxon>Mytilida</taxon>
        <taxon>Mytiloidea</taxon>
        <taxon>Mytilidae</taxon>
        <taxon>Mytilinae</taxon>
        <taxon>Mytilus</taxon>
    </lineage>
</organism>